<dbReference type="EMBL" id="HBUE01154518">
    <property type="protein sequence ID" value="CAG6507059.1"/>
    <property type="molecule type" value="Transcribed_RNA"/>
</dbReference>
<feature type="region of interest" description="Disordered" evidence="1">
    <location>
        <begin position="14"/>
        <end position="61"/>
    </location>
</feature>
<dbReference type="AlphaFoldDB" id="A0A8D8GEJ4"/>
<name>A0A8D8GEJ4_CULPI</name>
<dbReference type="EMBL" id="HBUE01259565">
    <property type="protein sequence ID" value="CAG6558388.1"/>
    <property type="molecule type" value="Transcribed_RNA"/>
</dbReference>
<dbReference type="EMBL" id="HBUE01154516">
    <property type="protein sequence ID" value="CAG6507057.1"/>
    <property type="molecule type" value="Transcribed_RNA"/>
</dbReference>
<protein>
    <submittedName>
        <fullName evidence="2">(northern house mosquito) hypothetical protein</fullName>
    </submittedName>
</protein>
<reference evidence="2" key="1">
    <citation type="submission" date="2021-05" db="EMBL/GenBank/DDBJ databases">
        <authorList>
            <person name="Alioto T."/>
            <person name="Alioto T."/>
            <person name="Gomez Garrido J."/>
        </authorList>
    </citation>
    <scope>NUCLEOTIDE SEQUENCE</scope>
</reference>
<accession>A0A8D8GEJ4</accession>
<organism evidence="2">
    <name type="scientific">Culex pipiens</name>
    <name type="common">House mosquito</name>
    <dbReference type="NCBI Taxonomy" id="7175"/>
    <lineage>
        <taxon>Eukaryota</taxon>
        <taxon>Metazoa</taxon>
        <taxon>Ecdysozoa</taxon>
        <taxon>Arthropoda</taxon>
        <taxon>Hexapoda</taxon>
        <taxon>Insecta</taxon>
        <taxon>Pterygota</taxon>
        <taxon>Neoptera</taxon>
        <taxon>Endopterygota</taxon>
        <taxon>Diptera</taxon>
        <taxon>Nematocera</taxon>
        <taxon>Culicoidea</taxon>
        <taxon>Culicidae</taxon>
        <taxon>Culicinae</taxon>
        <taxon>Culicini</taxon>
        <taxon>Culex</taxon>
        <taxon>Culex</taxon>
    </lineage>
</organism>
<evidence type="ECO:0000313" key="2">
    <source>
        <dbReference type="EMBL" id="CAG6507057.1"/>
    </source>
</evidence>
<evidence type="ECO:0000256" key="1">
    <source>
        <dbReference type="SAM" id="MobiDB-lite"/>
    </source>
</evidence>
<dbReference type="EMBL" id="HBUE01259563">
    <property type="protein sequence ID" value="CAG6558386.1"/>
    <property type="molecule type" value="Transcribed_RNA"/>
</dbReference>
<proteinExistence type="predicted"/>
<sequence length="111" mass="12404">MSYTIILNAECAYTDDPSTEHRPEQALTGHEPDQEAGYPANYVGDCRGSGGQPRPFPEPTTNRARKYIEFPFIEVDILKGDGESFLRCIRNAVGKGFFKPQYAASSFELHD</sequence>